<keyword evidence="2" id="KW-0503">Monooxygenase</keyword>
<reference evidence="2 3" key="1">
    <citation type="submission" date="2023-06" db="EMBL/GenBank/DDBJ databases">
        <authorList>
            <person name="Yushchuk O."/>
            <person name="Binda E."/>
            <person name="Ruckert-Reed C."/>
            <person name="Fedorenko V."/>
            <person name="Kalinowski J."/>
            <person name="Marinelli F."/>
        </authorList>
    </citation>
    <scope>NUCLEOTIDE SEQUENCE [LARGE SCALE GENOMIC DNA]</scope>
    <source>
        <strain evidence="2 3">NRRL 3884</strain>
    </source>
</reference>
<dbReference type="GO" id="GO:0004497">
    <property type="term" value="F:monooxygenase activity"/>
    <property type="evidence" value="ECO:0007669"/>
    <property type="project" value="UniProtKB-KW"/>
</dbReference>
<proteinExistence type="predicted"/>
<protein>
    <submittedName>
        <fullName evidence="2">Antibiotic biosynthesis monooxygenase</fullName>
    </submittedName>
</protein>
<dbReference type="PROSITE" id="PS51725">
    <property type="entry name" value="ABM"/>
    <property type="match status" value="1"/>
</dbReference>
<keyword evidence="3" id="KW-1185">Reference proteome</keyword>
<dbReference type="InterPro" id="IPR007138">
    <property type="entry name" value="ABM_dom"/>
</dbReference>
<dbReference type="InterPro" id="IPR011008">
    <property type="entry name" value="Dimeric_a/b-barrel"/>
</dbReference>
<gene>
    <name evidence="2" type="ORF">ACTOB_004928</name>
</gene>
<evidence type="ECO:0000313" key="3">
    <source>
        <dbReference type="Proteomes" id="UP001240150"/>
    </source>
</evidence>
<evidence type="ECO:0000259" key="1">
    <source>
        <dbReference type="PROSITE" id="PS51725"/>
    </source>
</evidence>
<dbReference type="EMBL" id="CP126980">
    <property type="protein sequence ID" value="WIM92968.1"/>
    <property type="molecule type" value="Genomic_DNA"/>
</dbReference>
<organism evidence="2 3">
    <name type="scientific">Actinoplanes oblitus</name>
    <dbReference type="NCBI Taxonomy" id="3040509"/>
    <lineage>
        <taxon>Bacteria</taxon>
        <taxon>Bacillati</taxon>
        <taxon>Actinomycetota</taxon>
        <taxon>Actinomycetes</taxon>
        <taxon>Micromonosporales</taxon>
        <taxon>Micromonosporaceae</taxon>
        <taxon>Actinoplanes</taxon>
    </lineage>
</organism>
<feature type="domain" description="ABM" evidence="1">
    <location>
        <begin position="5"/>
        <end position="95"/>
    </location>
</feature>
<dbReference type="RefSeq" id="WP_284914175.1">
    <property type="nucleotide sequence ID" value="NZ_CP126980.1"/>
</dbReference>
<sequence>MSEAFGLVVRFTLRDPRAAAGFDALTELTLRGITSTEPGTLTYLVHTVPDEPLVRIFYELYADREAFDVHERQPHTRHFLAEREQYLAGVEVTWLRGGTGKPATR</sequence>
<keyword evidence="2" id="KW-0560">Oxidoreductase</keyword>
<accession>A0ABY8W949</accession>
<evidence type="ECO:0000313" key="2">
    <source>
        <dbReference type="EMBL" id="WIM92968.1"/>
    </source>
</evidence>
<dbReference type="SUPFAM" id="SSF54909">
    <property type="entry name" value="Dimeric alpha+beta barrel"/>
    <property type="match status" value="1"/>
</dbReference>
<dbReference type="Gene3D" id="3.30.70.100">
    <property type="match status" value="1"/>
</dbReference>
<dbReference type="Pfam" id="PF03992">
    <property type="entry name" value="ABM"/>
    <property type="match status" value="1"/>
</dbReference>
<dbReference type="Proteomes" id="UP001240150">
    <property type="component" value="Chromosome"/>
</dbReference>
<name>A0ABY8W949_9ACTN</name>